<keyword evidence="10" id="KW-0238">DNA-binding</keyword>
<dbReference type="InterPro" id="IPR012337">
    <property type="entry name" value="RNaseH-like_sf"/>
</dbReference>
<dbReference type="InterPro" id="IPR043502">
    <property type="entry name" value="DNA/RNA_pol_sf"/>
</dbReference>
<feature type="region of interest" description="Disordered" evidence="13">
    <location>
        <begin position="769"/>
        <end position="815"/>
    </location>
</feature>
<evidence type="ECO:0000259" key="15">
    <source>
        <dbReference type="PROSITE" id="PS50878"/>
    </source>
</evidence>
<keyword evidence="2" id="KW-0808">Transferase</keyword>
<evidence type="ECO:0000259" key="16">
    <source>
        <dbReference type="PROSITE" id="PS50879"/>
    </source>
</evidence>
<feature type="domain" description="RNase H type-1" evidence="16">
    <location>
        <begin position="368"/>
        <end position="505"/>
    </location>
</feature>
<dbReference type="GO" id="GO:0003677">
    <property type="term" value="F:DNA binding"/>
    <property type="evidence" value="ECO:0007669"/>
    <property type="project" value="UniProtKB-KW"/>
</dbReference>
<dbReference type="GO" id="GO:0004523">
    <property type="term" value="F:RNA-DNA hybrid ribonuclease activity"/>
    <property type="evidence" value="ECO:0007669"/>
    <property type="project" value="InterPro"/>
</dbReference>
<evidence type="ECO:0000256" key="13">
    <source>
        <dbReference type="SAM" id="MobiDB-lite"/>
    </source>
</evidence>
<dbReference type="Gene3D" id="2.30.30.10">
    <property type="entry name" value="Integrase, C-terminal domain superfamily, retroviral"/>
    <property type="match status" value="1"/>
</dbReference>
<dbReference type="InterPro" id="IPR043128">
    <property type="entry name" value="Rev_trsase/Diguanyl_cyclase"/>
</dbReference>
<evidence type="ECO:0000256" key="12">
    <source>
        <dbReference type="PROSITE-ProRule" id="PRU00506"/>
    </source>
</evidence>
<proteinExistence type="inferred from homology"/>
<name>A0A8C8AGS4_9STRI</name>
<evidence type="ECO:0000256" key="4">
    <source>
        <dbReference type="ARBA" id="ARBA00022722"/>
    </source>
</evidence>
<evidence type="ECO:0000256" key="10">
    <source>
        <dbReference type="ARBA" id="ARBA00023125"/>
    </source>
</evidence>
<keyword evidence="20" id="KW-1185">Reference proteome</keyword>
<dbReference type="Ensembl" id="ENSOSUT00000004206.1">
    <property type="protein sequence ID" value="ENSOSUP00000004071.1"/>
    <property type="gene ID" value="ENSOSUG00000002990.1"/>
</dbReference>
<dbReference type="InterPro" id="IPR001584">
    <property type="entry name" value="Integrase_cat-core"/>
</dbReference>
<dbReference type="Gene3D" id="3.10.10.10">
    <property type="entry name" value="HIV Type 1 Reverse Transcriptase, subunit A, domain 1"/>
    <property type="match status" value="1"/>
</dbReference>
<evidence type="ECO:0000256" key="6">
    <source>
        <dbReference type="ARBA" id="ARBA00022759"/>
    </source>
</evidence>
<organism evidence="19 20">
    <name type="scientific">Otus sunia</name>
    <name type="common">Oriental scops-owl</name>
    <dbReference type="NCBI Taxonomy" id="257818"/>
    <lineage>
        <taxon>Eukaryota</taxon>
        <taxon>Metazoa</taxon>
        <taxon>Chordata</taxon>
        <taxon>Craniata</taxon>
        <taxon>Vertebrata</taxon>
        <taxon>Euteleostomi</taxon>
        <taxon>Archelosauria</taxon>
        <taxon>Archosauria</taxon>
        <taxon>Dinosauria</taxon>
        <taxon>Saurischia</taxon>
        <taxon>Theropoda</taxon>
        <taxon>Coelurosauria</taxon>
        <taxon>Aves</taxon>
        <taxon>Neognathae</taxon>
        <taxon>Neoaves</taxon>
        <taxon>Telluraves</taxon>
        <taxon>Strigiformes</taxon>
        <taxon>Strigidae</taxon>
        <taxon>Otus</taxon>
    </lineage>
</organism>
<sequence>MEDMGTLQPGLPSPTMIPRNWYLTVIDLKDCFFNIPLHLDDAPKFAFSVPSVNMQAPLQRYQWVVLPQGMKNSPTICQWYVAKVLSPVRATMPDVLLYHYMDDILVAAQHHEVMEKAIALVTAAVNSAGLCIAPEKIQKIPPWKYLGWRIRAQTIVPQPLQIQTDIRNLHDVQKLLGTINWVRPLLGISNADLSPLFELLKGDTNLCSARSLDSEAVASLQKVATAIANRQAHRWTPELPFHLIILNPARQPHALIFQWDSQKPDPLLIIEWIFLPNQSTKTISTQHEMFASLIIKARQRLLTLSGVDFTCICLPVTSMYLQWLYQQSDVFSMALADYMGQLTSHPPSHKLLNANIHLISRPKRSDQPLQALTVFTDGSGKSHKSVILWWDDQHEQWDSDIETVPGSPQIVELTAVVRVFRRWSTPLNLITDSAYVAGIVERAEASVLRDVSHSELFVLLQELIFLLDSRPHPYFVMHVRSHTSLPGFIAEGNRRADMLTLPVQVLPDRIAQAKLSHSFFHQNAGGLKRQFGLTSQQASNIIAVCPDCQRHSFPSIAGGVNPRGLQSLQLWQTDVTHYPEFGKLKYVHSSIDTFSGALFSSCHTGEKARDVRKHLMRAFATLGIPSQIKTDNGPAYVSTATKAFLDSWGVIHTTGIPHSPTGQSLIERSHQSLKRLLQQQKGGVGAATPEERLQKALYVFNFLNCSLLDNNPPIVRHFNANTSFETRVKAPVLVRDPETGKIMGPYPLVTWGRGYACVSTEKGPRWIPAKNVRPFREPLPRAPDEPSGDSTQPPDHPPEQLPDLLEVTEDTCGAS</sequence>
<dbReference type="Proteomes" id="UP000694552">
    <property type="component" value="Unplaced"/>
</dbReference>
<dbReference type="InterPro" id="IPR017856">
    <property type="entry name" value="Integrase-like_N"/>
</dbReference>
<dbReference type="PANTHER" id="PTHR41694">
    <property type="entry name" value="ENDOGENOUS RETROVIRUS GROUP K MEMBER POL PROTEIN"/>
    <property type="match status" value="1"/>
</dbReference>
<dbReference type="GO" id="GO:0035613">
    <property type="term" value="F:RNA stem-loop binding"/>
    <property type="evidence" value="ECO:0007669"/>
    <property type="project" value="TreeGrafter"/>
</dbReference>
<keyword evidence="6" id="KW-0255">Endonuclease</keyword>
<dbReference type="InterPro" id="IPR000477">
    <property type="entry name" value="RT_dom"/>
</dbReference>
<dbReference type="GO" id="GO:0015074">
    <property type="term" value="P:DNA integration"/>
    <property type="evidence" value="ECO:0007669"/>
    <property type="project" value="UniProtKB-KW"/>
</dbReference>
<evidence type="ECO:0000259" key="14">
    <source>
        <dbReference type="PROSITE" id="PS50876"/>
    </source>
</evidence>
<dbReference type="InterPro" id="IPR036397">
    <property type="entry name" value="RNaseH_sf"/>
</dbReference>
<evidence type="ECO:0000256" key="2">
    <source>
        <dbReference type="ARBA" id="ARBA00022679"/>
    </source>
</evidence>
<dbReference type="Pfam" id="PF02022">
    <property type="entry name" value="Integrase_Zn"/>
    <property type="match status" value="1"/>
</dbReference>
<dbReference type="PROSITE" id="PS50994">
    <property type="entry name" value="INTEGRASE"/>
    <property type="match status" value="1"/>
</dbReference>
<accession>A0A8C8AGS4</accession>
<dbReference type="PROSITE" id="PS50878">
    <property type="entry name" value="RT_POL"/>
    <property type="match status" value="1"/>
</dbReference>
<evidence type="ECO:0000313" key="20">
    <source>
        <dbReference type="Proteomes" id="UP000694552"/>
    </source>
</evidence>
<evidence type="ECO:0000259" key="17">
    <source>
        <dbReference type="PROSITE" id="PS50994"/>
    </source>
</evidence>
<keyword evidence="9" id="KW-0695">RNA-directed DNA polymerase</keyword>
<dbReference type="Gene3D" id="3.30.420.10">
    <property type="entry name" value="Ribonuclease H-like superfamily/Ribonuclease H"/>
    <property type="match status" value="2"/>
</dbReference>
<feature type="domain" description="Integrase-type" evidence="14">
    <location>
        <begin position="508"/>
        <end position="549"/>
    </location>
</feature>
<dbReference type="PROSITE" id="PS50879">
    <property type="entry name" value="RNASE_H_1"/>
    <property type="match status" value="1"/>
</dbReference>
<dbReference type="InterPro" id="IPR036862">
    <property type="entry name" value="Integrase_C_dom_sf_retrovir"/>
</dbReference>
<dbReference type="SUPFAM" id="SSF56672">
    <property type="entry name" value="DNA/RNA polymerases"/>
    <property type="match status" value="1"/>
</dbReference>
<feature type="domain" description="Integrase catalytic" evidence="17">
    <location>
        <begin position="558"/>
        <end position="721"/>
    </location>
</feature>
<keyword evidence="11" id="KW-0863">Zinc-finger</keyword>
<dbReference type="Pfam" id="PF00075">
    <property type="entry name" value="RNase_H"/>
    <property type="match status" value="1"/>
</dbReference>
<evidence type="ECO:0000313" key="19">
    <source>
        <dbReference type="Ensembl" id="ENSOSUP00000004071.1"/>
    </source>
</evidence>
<evidence type="ECO:0000256" key="9">
    <source>
        <dbReference type="ARBA" id="ARBA00022918"/>
    </source>
</evidence>
<protein>
    <submittedName>
        <fullName evidence="19">Uncharacterized protein</fullName>
    </submittedName>
</protein>
<feature type="DNA-binding region" description="Integrase-type" evidence="12">
    <location>
        <begin position="730"/>
        <end position="777"/>
    </location>
</feature>
<evidence type="ECO:0000256" key="1">
    <source>
        <dbReference type="ARBA" id="ARBA00010879"/>
    </source>
</evidence>
<dbReference type="Pfam" id="PF00665">
    <property type="entry name" value="rve"/>
    <property type="match status" value="1"/>
</dbReference>
<dbReference type="InterPro" id="IPR001037">
    <property type="entry name" value="Integrase_C_retrovir"/>
</dbReference>
<feature type="domain" description="Reverse transcriptase" evidence="15">
    <location>
        <begin position="1"/>
        <end position="150"/>
    </location>
</feature>
<dbReference type="InterPro" id="IPR010661">
    <property type="entry name" value="RVT_thumb"/>
</dbReference>
<dbReference type="Pfam" id="PF00552">
    <property type="entry name" value="IN_DBD_C"/>
    <property type="match status" value="1"/>
</dbReference>
<dbReference type="Pfam" id="PF00078">
    <property type="entry name" value="RVT_1"/>
    <property type="match status" value="1"/>
</dbReference>
<dbReference type="SUPFAM" id="SSF50122">
    <property type="entry name" value="DNA-binding domain of retroviral integrase"/>
    <property type="match status" value="1"/>
</dbReference>
<evidence type="ECO:0000256" key="5">
    <source>
        <dbReference type="ARBA" id="ARBA00022723"/>
    </source>
</evidence>
<dbReference type="Gene3D" id="1.10.10.200">
    <property type="match status" value="1"/>
</dbReference>
<keyword evidence="8" id="KW-0229">DNA integration</keyword>
<dbReference type="SUPFAM" id="SSF46919">
    <property type="entry name" value="N-terminal Zn binding domain of HIV integrase"/>
    <property type="match status" value="1"/>
</dbReference>
<dbReference type="GO" id="GO:0003964">
    <property type="term" value="F:RNA-directed DNA polymerase activity"/>
    <property type="evidence" value="ECO:0007669"/>
    <property type="project" value="UniProtKB-KW"/>
</dbReference>
<keyword evidence="4" id="KW-0540">Nuclease</keyword>
<evidence type="ECO:0000259" key="18">
    <source>
        <dbReference type="PROSITE" id="PS51027"/>
    </source>
</evidence>
<reference evidence="19" key="2">
    <citation type="submission" date="2025-09" db="UniProtKB">
        <authorList>
            <consortium name="Ensembl"/>
        </authorList>
    </citation>
    <scope>IDENTIFICATION</scope>
</reference>
<feature type="compositionally biased region" description="Basic and acidic residues" evidence="13">
    <location>
        <begin position="774"/>
        <end position="784"/>
    </location>
</feature>
<keyword evidence="7" id="KW-0378">Hydrolase</keyword>
<comment type="similarity">
    <text evidence="1">Belongs to the beta type-B retroviral polymerase family. HERV class-II K(HML-2) pol subfamily.</text>
</comment>
<dbReference type="AlphaFoldDB" id="A0A8C8AGS4"/>
<dbReference type="GO" id="GO:0008270">
    <property type="term" value="F:zinc ion binding"/>
    <property type="evidence" value="ECO:0007669"/>
    <property type="project" value="UniProtKB-KW"/>
</dbReference>
<dbReference type="PROSITE" id="PS51027">
    <property type="entry name" value="INTEGRASE_DBD"/>
    <property type="match status" value="1"/>
</dbReference>
<keyword evidence="5" id="KW-0479">Metal-binding</keyword>
<evidence type="ECO:0000256" key="8">
    <source>
        <dbReference type="ARBA" id="ARBA00022908"/>
    </source>
</evidence>
<dbReference type="SUPFAM" id="SSF53098">
    <property type="entry name" value="Ribonuclease H-like"/>
    <property type="match status" value="2"/>
</dbReference>
<feature type="domain" description="Integrase-type" evidence="18">
    <location>
        <begin position="730"/>
        <end position="777"/>
    </location>
</feature>
<evidence type="ECO:0000256" key="11">
    <source>
        <dbReference type="PROSITE-ProRule" id="PRU00450"/>
    </source>
</evidence>
<keyword evidence="3" id="KW-0548">Nucleotidyltransferase</keyword>
<dbReference type="InterPro" id="IPR003308">
    <property type="entry name" value="Integrase_Zn-bd_dom_N"/>
</dbReference>
<dbReference type="PANTHER" id="PTHR41694:SF3">
    <property type="entry name" value="RNA-DIRECTED DNA POLYMERASE-RELATED"/>
    <property type="match status" value="1"/>
</dbReference>
<evidence type="ECO:0000256" key="7">
    <source>
        <dbReference type="ARBA" id="ARBA00022801"/>
    </source>
</evidence>
<dbReference type="Pfam" id="PF06817">
    <property type="entry name" value="RVT_thumb"/>
    <property type="match status" value="1"/>
</dbReference>
<keyword evidence="11" id="KW-0862">Zinc</keyword>
<dbReference type="InterPro" id="IPR002156">
    <property type="entry name" value="RNaseH_domain"/>
</dbReference>
<reference evidence="19" key="1">
    <citation type="submission" date="2025-08" db="UniProtKB">
        <authorList>
            <consortium name="Ensembl"/>
        </authorList>
    </citation>
    <scope>IDENTIFICATION</scope>
</reference>
<dbReference type="PROSITE" id="PS50876">
    <property type="entry name" value="ZF_INTEGRASE"/>
    <property type="match status" value="1"/>
</dbReference>
<evidence type="ECO:0000256" key="3">
    <source>
        <dbReference type="ARBA" id="ARBA00022695"/>
    </source>
</evidence>
<dbReference type="Gene3D" id="3.30.70.270">
    <property type="match status" value="2"/>
</dbReference>